<dbReference type="Proteomes" id="UP000321085">
    <property type="component" value="Unassembled WGS sequence"/>
</dbReference>
<feature type="domain" description="WCX" evidence="2">
    <location>
        <begin position="264"/>
        <end position="332"/>
    </location>
</feature>
<keyword evidence="4" id="KW-1185">Reference proteome</keyword>
<name>A0A512C3D3_9HYPH</name>
<gene>
    <name evidence="3" type="ORF">MAE02_64180</name>
</gene>
<protein>
    <submittedName>
        <fullName evidence="3">DNA-binding transcriptional regulator</fullName>
    </submittedName>
</protein>
<dbReference type="InterPro" id="IPR051534">
    <property type="entry name" value="CBASS_pafABC_assoc_protein"/>
</dbReference>
<comment type="caution">
    <text evidence="3">The sequence shown here is derived from an EMBL/GenBank/DDBJ whole genome shotgun (WGS) entry which is preliminary data.</text>
</comment>
<dbReference type="InterPro" id="IPR026881">
    <property type="entry name" value="WYL_dom"/>
</dbReference>
<organism evidence="3 4">
    <name type="scientific">Microvirga aerophila</name>
    <dbReference type="NCBI Taxonomy" id="670291"/>
    <lineage>
        <taxon>Bacteria</taxon>
        <taxon>Pseudomonadati</taxon>
        <taxon>Pseudomonadota</taxon>
        <taxon>Alphaproteobacteria</taxon>
        <taxon>Hyphomicrobiales</taxon>
        <taxon>Methylobacteriaceae</taxon>
        <taxon>Microvirga</taxon>
    </lineage>
</organism>
<dbReference type="RefSeq" id="WP_114189023.1">
    <property type="nucleotide sequence ID" value="NZ_BJYU01000233.1"/>
</dbReference>
<dbReference type="PANTHER" id="PTHR34580">
    <property type="match status" value="1"/>
</dbReference>
<evidence type="ECO:0000259" key="2">
    <source>
        <dbReference type="Pfam" id="PF25583"/>
    </source>
</evidence>
<evidence type="ECO:0000259" key="1">
    <source>
        <dbReference type="Pfam" id="PF13280"/>
    </source>
</evidence>
<dbReference type="InterPro" id="IPR057727">
    <property type="entry name" value="WCX_dom"/>
</dbReference>
<proteinExistence type="predicted"/>
<evidence type="ECO:0000313" key="4">
    <source>
        <dbReference type="Proteomes" id="UP000321085"/>
    </source>
</evidence>
<dbReference type="PROSITE" id="PS52050">
    <property type="entry name" value="WYL"/>
    <property type="match status" value="1"/>
</dbReference>
<dbReference type="GO" id="GO:0003677">
    <property type="term" value="F:DNA binding"/>
    <property type="evidence" value="ECO:0007669"/>
    <property type="project" value="UniProtKB-KW"/>
</dbReference>
<dbReference type="Pfam" id="PF13280">
    <property type="entry name" value="WYL"/>
    <property type="match status" value="1"/>
</dbReference>
<keyword evidence="3" id="KW-0238">DNA-binding</keyword>
<feature type="domain" description="WYL" evidence="1">
    <location>
        <begin position="163"/>
        <end position="231"/>
    </location>
</feature>
<dbReference type="AlphaFoldDB" id="A0A512C3D3"/>
<dbReference type="PANTHER" id="PTHR34580:SF1">
    <property type="entry name" value="PROTEIN PAFC"/>
    <property type="match status" value="1"/>
</dbReference>
<dbReference type="OrthoDB" id="7626446at2"/>
<dbReference type="EMBL" id="BJYU01000233">
    <property type="protein sequence ID" value="GEO18722.1"/>
    <property type="molecule type" value="Genomic_DNA"/>
</dbReference>
<accession>A0A512C3D3</accession>
<dbReference type="Pfam" id="PF25583">
    <property type="entry name" value="WCX"/>
    <property type="match status" value="1"/>
</dbReference>
<sequence>MDELENASAKVDRYSPAERLIQLGLALSESRGGLTLDEMADLLAVSRRTVERLRDSLDRMTGGTLISVQLDNGRKRWKLPSAKFVAFAAPTLEELTELKLAAARLRQQGATREAENLERLSLKLEAVLPRSTIRRYEPDIEALLEANGVLVRPGPKSNTDAAIVASLRDAILAGLQVRLTYRRRDTGRLSRPRVHPYGFLSGSRDYLIGLNTHPQVREHRLYVIANIEAVELLNLSFERDSTFDLQAFASRSFGTFWDGEQFDIEWRFSPEAAADARRFRFHPCQSLVEQPDGGLVIKFRASGLTEMAWHLFTWGDSVEIIQPDALKERYQECILAAIRAIEI</sequence>
<evidence type="ECO:0000313" key="3">
    <source>
        <dbReference type="EMBL" id="GEO18722.1"/>
    </source>
</evidence>
<reference evidence="3 4" key="1">
    <citation type="submission" date="2019-07" db="EMBL/GenBank/DDBJ databases">
        <title>Whole genome shotgun sequence of Microvirga aerophila NBRC 106136.</title>
        <authorList>
            <person name="Hosoyama A."/>
            <person name="Uohara A."/>
            <person name="Ohji S."/>
            <person name="Ichikawa N."/>
        </authorList>
    </citation>
    <scope>NUCLEOTIDE SEQUENCE [LARGE SCALE GENOMIC DNA]</scope>
    <source>
        <strain evidence="3 4">NBRC 106136</strain>
    </source>
</reference>